<evidence type="ECO:0000256" key="4">
    <source>
        <dbReference type="ARBA" id="ARBA00022960"/>
    </source>
</evidence>
<dbReference type="Pfam" id="PF03023">
    <property type="entry name" value="MurJ"/>
    <property type="match status" value="1"/>
</dbReference>
<feature type="transmembrane region" description="Helical" evidence="8">
    <location>
        <begin position="336"/>
        <end position="360"/>
    </location>
</feature>
<dbReference type="EMBL" id="CAEZWR010000076">
    <property type="protein sequence ID" value="CAB4664748.1"/>
    <property type="molecule type" value="Genomic_DNA"/>
</dbReference>
<evidence type="ECO:0000256" key="5">
    <source>
        <dbReference type="ARBA" id="ARBA00022984"/>
    </source>
</evidence>
<evidence type="ECO:0000256" key="1">
    <source>
        <dbReference type="ARBA" id="ARBA00004651"/>
    </source>
</evidence>
<feature type="transmembrane region" description="Helical" evidence="8">
    <location>
        <begin position="372"/>
        <end position="394"/>
    </location>
</feature>
<dbReference type="PANTHER" id="PTHR47019">
    <property type="entry name" value="LIPID II FLIPPASE MURJ"/>
    <property type="match status" value="1"/>
</dbReference>
<dbReference type="EMBL" id="CAEZVB010000108">
    <property type="protein sequence ID" value="CAB4630988.1"/>
    <property type="molecule type" value="Genomic_DNA"/>
</dbReference>
<evidence type="ECO:0000256" key="8">
    <source>
        <dbReference type="SAM" id="Phobius"/>
    </source>
</evidence>
<reference evidence="10" key="1">
    <citation type="submission" date="2020-05" db="EMBL/GenBank/DDBJ databases">
        <authorList>
            <person name="Chiriac C."/>
            <person name="Salcher M."/>
            <person name="Ghai R."/>
            <person name="Kavagutti S V."/>
        </authorList>
    </citation>
    <scope>NUCLEOTIDE SEQUENCE</scope>
</reference>
<dbReference type="InterPro" id="IPR051050">
    <property type="entry name" value="Lipid_II_flippase_MurJ/MviN"/>
</dbReference>
<dbReference type="InterPro" id="IPR004268">
    <property type="entry name" value="MurJ"/>
</dbReference>
<dbReference type="GO" id="GO:0009252">
    <property type="term" value="P:peptidoglycan biosynthetic process"/>
    <property type="evidence" value="ECO:0007669"/>
    <property type="project" value="UniProtKB-KW"/>
</dbReference>
<dbReference type="NCBIfam" id="TIGR01695">
    <property type="entry name" value="murJ_mviN"/>
    <property type="match status" value="1"/>
</dbReference>
<evidence type="ECO:0000313" key="9">
    <source>
        <dbReference type="EMBL" id="CAB4630988.1"/>
    </source>
</evidence>
<evidence type="ECO:0000256" key="2">
    <source>
        <dbReference type="ARBA" id="ARBA00022475"/>
    </source>
</evidence>
<keyword evidence="2" id="KW-1003">Cell membrane</keyword>
<feature type="transmembrane region" description="Helical" evidence="8">
    <location>
        <begin position="470"/>
        <end position="489"/>
    </location>
</feature>
<keyword evidence="7 8" id="KW-0472">Membrane</keyword>
<feature type="transmembrane region" description="Helical" evidence="8">
    <location>
        <begin position="200"/>
        <end position="223"/>
    </location>
</feature>
<feature type="transmembrane region" description="Helical" evidence="8">
    <location>
        <begin position="439"/>
        <end position="458"/>
    </location>
</feature>
<keyword evidence="5" id="KW-0573">Peptidoglycan synthesis</keyword>
<dbReference type="GO" id="GO:0015648">
    <property type="term" value="F:lipid-linked peptidoglycan transporter activity"/>
    <property type="evidence" value="ECO:0007669"/>
    <property type="project" value="TreeGrafter"/>
</dbReference>
<feature type="transmembrane region" description="Helical" evidence="8">
    <location>
        <begin position="168"/>
        <end position="188"/>
    </location>
</feature>
<gene>
    <name evidence="9" type="ORF">UFOPK1908_01461</name>
    <name evidence="10" type="ORF">UFOPK2282_00771</name>
</gene>
<accession>A0A6J6LUR6</accession>
<evidence type="ECO:0000313" key="10">
    <source>
        <dbReference type="EMBL" id="CAB4664748.1"/>
    </source>
</evidence>
<dbReference type="GO" id="GO:0008360">
    <property type="term" value="P:regulation of cell shape"/>
    <property type="evidence" value="ECO:0007669"/>
    <property type="project" value="UniProtKB-KW"/>
</dbReference>
<feature type="transmembrane region" description="Helical" evidence="8">
    <location>
        <begin position="129"/>
        <end position="147"/>
    </location>
</feature>
<dbReference type="PANTHER" id="PTHR47019:SF1">
    <property type="entry name" value="LIPID II FLIPPASE MURJ"/>
    <property type="match status" value="1"/>
</dbReference>
<sequence length="551" mass="59421">MSETTKTMMRSSAVMATGTVVSRVTGIGRDIAAAAALGFYLVSDAYSLGNSLPNIVYILIIGGALNAVFIPQLVRHMKDDADGGHAYSDRLLTLVGITLLLFSVIAVLCAPLLVDLYTPADYPQQEFDLAVAFARLCLPQIFFYGVYTMLSQILNARGHFGLPMFAPIANNIIAIATFILFIVVAGTSAASDGMLTNNQILILGIGTTLGVIAQAIILIPVLFKHGYRFKPRFDWRGNGLGKAGSLAMWTIALVVVNQVTNIIVTRLAAQANVNAANAGETAAGLTTYQKAHLVFMLPHSVITISIITAMLPSLSRLAHDGRLHDVGREVSSTMRIIVAVIAPITAILFVLGADIAVLLFGYGAATPEQASIMGRIVSVFMIGLVPFTLFYVILRGFYALEDTKTPFFITVGFSIAWMVMAIPLFNWVEGDGQQVASLALTYGLSYWIGLAFAWFFLARKLGGMRSGATAWSLTRIFVAALLALLAMYVTRWLLGSQGYNPGLESRGNVIIDVLVMAPIGIVAYLVAAYVLRVHELRTATTLIKKKVLRRS</sequence>
<feature type="transmembrane region" description="Helical" evidence="8">
    <location>
        <begin position="509"/>
        <end position="531"/>
    </location>
</feature>
<dbReference type="CDD" id="cd13123">
    <property type="entry name" value="MATE_MurJ_like"/>
    <property type="match status" value="1"/>
</dbReference>
<feature type="transmembrane region" description="Helical" evidence="8">
    <location>
        <begin position="54"/>
        <end position="70"/>
    </location>
</feature>
<keyword evidence="3 8" id="KW-0812">Transmembrane</keyword>
<protein>
    <submittedName>
        <fullName evidence="10">Unannotated protein</fullName>
    </submittedName>
</protein>
<dbReference type="PRINTS" id="PR01806">
    <property type="entry name" value="VIRFACTRMVIN"/>
</dbReference>
<organism evidence="10">
    <name type="scientific">freshwater metagenome</name>
    <dbReference type="NCBI Taxonomy" id="449393"/>
    <lineage>
        <taxon>unclassified sequences</taxon>
        <taxon>metagenomes</taxon>
        <taxon>ecological metagenomes</taxon>
    </lineage>
</organism>
<evidence type="ECO:0000256" key="7">
    <source>
        <dbReference type="ARBA" id="ARBA00023136"/>
    </source>
</evidence>
<dbReference type="GO" id="GO:0034204">
    <property type="term" value="P:lipid translocation"/>
    <property type="evidence" value="ECO:0007669"/>
    <property type="project" value="TreeGrafter"/>
</dbReference>
<dbReference type="GO" id="GO:0005886">
    <property type="term" value="C:plasma membrane"/>
    <property type="evidence" value="ECO:0007669"/>
    <property type="project" value="UniProtKB-SubCell"/>
</dbReference>
<comment type="subcellular location">
    <subcellularLocation>
        <location evidence="1">Cell membrane</location>
        <topology evidence="1">Multi-pass membrane protein</topology>
    </subcellularLocation>
</comment>
<feature type="transmembrane region" description="Helical" evidence="8">
    <location>
        <begin position="91"/>
        <end position="114"/>
    </location>
</feature>
<proteinExistence type="predicted"/>
<feature type="transmembrane region" description="Helical" evidence="8">
    <location>
        <begin position="243"/>
        <end position="264"/>
    </location>
</feature>
<dbReference type="AlphaFoldDB" id="A0A6J6LUR6"/>
<keyword evidence="6 8" id="KW-1133">Transmembrane helix</keyword>
<feature type="transmembrane region" description="Helical" evidence="8">
    <location>
        <begin position="293"/>
        <end position="315"/>
    </location>
</feature>
<evidence type="ECO:0000256" key="6">
    <source>
        <dbReference type="ARBA" id="ARBA00022989"/>
    </source>
</evidence>
<feature type="transmembrane region" description="Helical" evidence="8">
    <location>
        <begin position="406"/>
        <end position="427"/>
    </location>
</feature>
<feature type="transmembrane region" description="Helical" evidence="8">
    <location>
        <begin position="20"/>
        <end position="42"/>
    </location>
</feature>
<evidence type="ECO:0000256" key="3">
    <source>
        <dbReference type="ARBA" id="ARBA00022692"/>
    </source>
</evidence>
<keyword evidence="4" id="KW-0133">Cell shape</keyword>
<name>A0A6J6LUR6_9ZZZZ</name>